<name>E8U884_DEIML</name>
<accession>E8U884</accession>
<gene>
    <name evidence="1" type="ordered locus">Deima_1624</name>
</gene>
<reference evidence="1 2" key="1">
    <citation type="journal article" date="2011" name="Stand. Genomic Sci.">
        <title>Complete genome sequence of Deinococcus maricopensis type strain (LB-34).</title>
        <authorList>
            <person name="Pukall R."/>
            <person name="Zeytun A."/>
            <person name="Lucas S."/>
            <person name="Lapidus A."/>
            <person name="Hammon N."/>
            <person name="Deshpande S."/>
            <person name="Nolan M."/>
            <person name="Cheng J.F."/>
            <person name="Pitluck S."/>
            <person name="Liolios K."/>
            <person name="Pagani I."/>
            <person name="Mikhailova N."/>
            <person name="Ivanova N."/>
            <person name="Mavromatis K."/>
            <person name="Pati A."/>
            <person name="Tapia R."/>
            <person name="Han C."/>
            <person name="Goodwin L."/>
            <person name="Chen A."/>
            <person name="Palaniappan K."/>
            <person name="Land M."/>
            <person name="Hauser L."/>
            <person name="Chang Y.J."/>
            <person name="Jeffries C.D."/>
            <person name="Brambilla E.M."/>
            <person name="Rohde M."/>
            <person name="Goker M."/>
            <person name="Detter J.C."/>
            <person name="Woyke T."/>
            <person name="Bristow J."/>
            <person name="Eisen J.A."/>
            <person name="Markowitz V."/>
            <person name="Hugenholtz P."/>
            <person name="Kyrpides N.C."/>
            <person name="Klenk H.P."/>
        </authorList>
    </citation>
    <scope>NUCLEOTIDE SEQUENCE [LARGE SCALE GENOMIC DNA]</scope>
    <source>
        <strain evidence="2">DSM 21211 / LMG 22137 / NRRL B-23946 / LB-34</strain>
    </source>
</reference>
<reference evidence="2" key="2">
    <citation type="submission" date="2011-01" db="EMBL/GenBank/DDBJ databases">
        <title>The complete genome of Deinococcus maricopensis DSM 21211.</title>
        <authorList>
            <consortium name="US DOE Joint Genome Institute (JGI-PGF)"/>
            <person name="Lucas S."/>
            <person name="Copeland A."/>
            <person name="Lapidus A."/>
            <person name="Goodwin L."/>
            <person name="Pitluck S."/>
            <person name="Kyrpides N."/>
            <person name="Mavromatis K."/>
            <person name="Pagani I."/>
            <person name="Ivanova N."/>
            <person name="Ovchinnikova G."/>
            <person name="Zeytun A."/>
            <person name="Detter J.C."/>
            <person name="Han C."/>
            <person name="Land M."/>
            <person name="Hauser L."/>
            <person name="Markowitz V."/>
            <person name="Cheng J.-F."/>
            <person name="Hugenholtz P."/>
            <person name="Woyke T."/>
            <person name="Wu D."/>
            <person name="Pukall R."/>
            <person name="Gehrich-Schroeter G."/>
            <person name="Brambilla E."/>
            <person name="Klenk H.-P."/>
            <person name="Eisen J.A."/>
        </authorList>
    </citation>
    <scope>NUCLEOTIDE SEQUENCE [LARGE SCALE GENOMIC DNA]</scope>
    <source>
        <strain evidence="2">DSM 21211 / LMG 22137 / NRRL B-23946 / LB-34</strain>
    </source>
</reference>
<evidence type="ECO:0008006" key="3">
    <source>
        <dbReference type="Google" id="ProtNLM"/>
    </source>
</evidence>
<dbReference type="PROSITE" id="PS51257">
    <property type="entry name" value="PROKAR_LIPOPROTEIN"/>
    <property type="match status" value="1"/>
</dbReference>
<organism evidence="1 2">
    <name type="scientific">Deinococcus maricopensis (strain DSM 21211 / LMG 22137 / NRRL B-23946 / LB-34)</name>
    <dbReference type="NCBI Taxonomy" id="709986"/>
    <lineage>
        <taxon>Bacteria</taxon>
        <taxon>Thermotogati</taxon>
        <taxon>Deinococcota</taxon>
        <taxon>Deinococci</taxon>
        <taxon>Deinococcales</taxon>
        <taxon>Deinococcaceae</taxon>
        <taxon>Deinococcus</taxon>
    </lineage>
</organism>
<dbReference type="Proteomes" id="UP000008635">
    <property type="component" value="Chromosome"/>
</dbReference>
<proteinExistence type="predicted"/>
<protein>
    <recommendedName>
        <fullName evidence="3">Lipoprotein</fullName>
    </recommendedName>
</protein>
<dbReference type="HOGENOM" id="CLU_1465939_0_0_0"/>
<evidence type="ECO:0000313" key="2">
    <source>
        <dbReference type="Proteomes" id="UP000008635"/>
    </source>
</evidence>
<evidence type="ECO:0000313" key="1">
    <source>
        <dbReference type="EMBL" id="ADV67273.1"/>
    </source>
</evidence>
<keyword evidence="2" id="KW-1185">Reference proteome</keyword>
<sequence length="184" mass="19124" precursor="true">MTPREALLPTPAALGAACLAGVDAAAAPARAGEVEKYIFTLSDDDLQLLGGEALAFSRCRADGRAPDAPWSAEALGLRLVARGAVLDLADAAAWTAALVIDDAAGRELARLQPTSVDAGGVDSWTQDCDTGACGWEGANTYTFGLEGLTAEQRAAVQADARVRVEVTRRYGLETFTLSGEQRGD</sequence>
<dbReference type="EMBL" id="CP002454">
    <property type="protein sequence ID" value="ADV67273.1"/>
    <property type="molecule type" value="Genomic_DNA"/>
</dbReference>
<dbReference type="AlphaFoldDB" id="E8U884"/>
<dbReference type="KEGG" id="dmr:Deima_1624"/>
<dbReference type="STRING" id="709986.Deima_1624"/>